<proteinExistence type="predicted"/>
<dbReference type="GO" id="GO:0016757">
    <property type="term" value="F:glycosyltransferase activity"/>
    <property type="evidence" value="ECO:0007669"/>
    <property type="project" value="UniProtKB-KW"/>
</dbReference>
<reference evidence="2 3" key="1">
    <citation type="submission" date="2024-04" db="EMBL/GenBank/DDBJ databases">
        <authorList>
            <person name="Abashina T."/>
            <person name="Shaikin A."/>
        </authorList>
    </citation>
    <scope>NUCLEOTIDE SEQUENCE [LARGE SCALE GENOMIC DNA]</scope>
    <source>
        <strain evidence="2 3">AAFK</strain>
    </source>
</reference>
<keyword evidence="3" id="KW-1185">Reference proteome</keyword>
<name>A0ABU9D9S8_9PROT</name>
<keyword evidence="2" id="KW-0328">Glycosyltransferase</keyword>
<sequence>MKILQIAYPFERVAEDAAGGTEQMVSVLDEEYTRHGHESVVLGRSDSRVAGRLVPGAPPGVDFETASRLHFKALERLLAREHFDVLHNQGSHVQHQLSQPPAPLLSTLHLARVLLDRLPFTGNAHHFYNFVSSSQQAEYADCPLAETIPVIPNGIRLDRFAPAPARGDHFLCIGRICPEKGYHHAITAAASIDAPLVIIGKVYPFESHVRYFETTIAAQLGPRLRFVEAPSIQQKRLLLAEARALLIPSEVAETSSLVAMEAAACGTPVIAFRRGALPEVVVDGQTGFLVEDVEGMIAAMRRLPDIDPQTCRRHAELHFSGKRMARDYLALYQEISRTQSGRRARC</sequence>
<dbReference type="InterPro" id="IPR028098">
    <property type="entry name" value="Glyco_trans_4-like_N"/>
</dbReference>
<dbReference type="Pfam" id="PF13692">
    <property type="entry name" value="Glyco_trans_1_4"/>
    <property type="match status" value="1"/>
</dbReference>
<dbReference type="PANTHER" id="PTHR12526:SF595">
    <property type="entry name" value="BLL5217 PROTEIN"/>
    <property type="match status" value="1"/>
</dbReference>
<comment type="caution">
    <text evidence="2">The sequence shown here is derived from an EMBL/GenBank/DDBJ whole genome shotgun (WGS) entry which is preliminary data.</text>
</comment>
<organism evidence="2 3">
    <name type="scientific">Thermithiobacillus plumbiphilus</name>
    <dbReference type="NCBI Taxonomy" id="1729899"/>
    <lineage>
        <taxon>Bacteria</taxon>
        <taxon>Pseudomonadati</taxon>
        <taxon>Pseudomonadota</taxon>
        <taxon>Acidithiobacillia</taxon>
        <taxon>Acidithiobacillales</taxon>
        <taxon>Thermithiobacillaceae</taxon>
        <taxon>Thermithiobacillus</taxon>
    </lineage>
</organism>
<evidence type="ECO:0000313" key="2">
    <source>
        <dbReference type="EMBL" id="MEK8090280.1"/>
    </source>
</evidence>
<gene>
    <name evidence="2" type="ORF">WOB96_10960</name>
</gene>
<evidence type="ECO:0000313" key="3">
    <source>
        <dbReference type="Proteomes" id="UP001446205"/>
    </source>
</evidence>
<dbReference type="Gene3D" id="3.40.50.2000">
    <property type="entry name" value="Glycogen Phosphorylase B"/>
    <property type="match status" value="2"/>
</dbReference>
<dbReference type="PANTHER" id="PTHR12526">
    <property type="entry name" value="GLYCOSYLTRANSFERASE"/>
    <property type="match status" value="1"/>
</dbReference>
<protein>
    <submittedName>
        <fullName evidence="2">Glycosyltransferase</fullName>
        <ecNumber evidence="2">2.4.-.-</ecNumber>
    </submittedName>
</protein>
<dbReference type="RefSeq" id="WP_341371335.1">
    <property type="nucleotide sequence ID" value="NZ_JBBPCO010000010.1"/>
</dbReference>
<dbReference type="EMBL" id="JBBPCO010000010">
    <property type="protein sequence ID" value="MEK8090280.1"/>
    <property type="molecule type" value="Genomic_DNA"/>
</dbReference>
<feature type="domain" description="Glycosyltransferase subfamily 4-like N-terminal" evidence="1">
    <location>
        <begin position="19"/>
        <end position="159"/>
    </location>
</feature>
<evidence type="ECO:0000259" key="1">
    <source>
        <dbReference type="Pfam" id="PF13439"/>
    </source>
</evidence>
<dbReference type="EC" id="2.4.-.-" evidence="2"/>
<dbReference type="SUPFAM" id="SSF53756">
    <property type="entry name" value="UDP-Glycosyltransferase/glycogen phosphorylase"/>
    <property type="match status" value="1"/>
</dbReference>
<accession>A0ABU9D9S8</accession>
<dbReference type="Proteomes" id="UP001446205">
    <property type="component" value="Unassembled WGS sequence"/>
</dbReference>
<dbReference type="Pfam" id="PF13439">
    <property type="entry name" value="Glyco_transf_4"/>
    <property type="match status" value="1"/>
</dbReference>
<keyword evidence="2" id="KW-0808">Transferase</keyword>